<comment type="cofactor">
    <cofactor evidence="14">
        <name>[4Fe-4S] cluster</name>
        <dbReference type="ChEBI" id="CHEBI:49883"/>
    </cofactor>
    <text evidence="14">Binds 1 [4Fe-4S] cluster.</text>
</comment>
<evidence type="ECO:0000256" key="11">
    <source>
        <dbReference type="ARBA" id="ARBA00023014"/>
    </source>
</evidence>
<dbReference type="EMBL" id="JXBB01000060">
    <property type="protein sequence ID" value="OAR03389.1"/>
    <property type="molecule type" value="Genomic_DNA"/>
</dbReference>
<gene>
    <name evidence="18" type="ORF">HSCHL_1336</name>
    <name evidence="17" type="ORF">SA87_01250</name>
</gene>
<keyword evidence="19" id="KW-1185">Reference proteome</keyword>
<evidence type="ECO:0000256" key="8">
    <source>
        <dbReference type="ARBA" id="ARBA00022763"/>
    </source>
</evidence>
<dbReference type="GO" id="GO:0035485">
    <property type="term" value="F:adenine/guanine mispair binding"/>
    <property type="evidence" value="ECO:0007669"/>
    <property type="project" value="TreeGrafter"/>
</dbReference>
<evidence type="ECO:0000256" key="14">
    <source>
        <dbReference type="RuleBase" id="RU365096"/>
    </source>
</evidence>
<dbReference type="AlphaFoldDB" id="A0A179INN1"/>
<dbReference type="PANTHER" id="PTHR42944:SF1">
    <property type="entry name" value="ADENINE DNA GLYCOSYLASE"/>
    <property type="match status" value="1"/>
</dbReference>
<dbReference type="Proteomes" id="UP000243024">
    <property type="component" value="Unassembled WGS sequence"/>
</dbReference>
<keyword evidence="10 14" id="KW-0408">Iron</keyword>
<comment type="caution">
    <text evidence="17">The sequence shown here is derived from an EMBL/GenBank/DDBJ whole genome shotgun (WGS) entry which is preliminary data.</text>
</comment>
<dbReference type="SUPFAM" id="SSF48150">
    <property type="entry name" value="DNA-glycosylase"/>
    <property type="match status" value="1"/>
</dbReference>
<dbReference type="STRING" id="1484.SA87_01250"/>
<protein>
    <recommendedName>
        <fullName evidence="5 14">Adenine DNA glycosylase</fullName>
        <ecNumber evidence="4 14">3.2.2.31</ecNumber>
    </recommendedName>
</protein>
<dbReference type="Gene3D" id="1.10.340.30">
    <property type="entry name" value="Hypothetical protein, domain 2"/>
    <property type="match status" value="1"/>
</dbReference>
<keyword evidence="7" id="KW-0479">Metal-binding</keyword>
<dbReference type="InterPro" id="IPR015797">
    <property type="entry name" value="NUDIX_hydrolase-like_dom_sf"/>
</dbReference>
<dbReference type="SUPFAM" id="SSF55811">
    <property type="entry name" value="Nudix"/>
    <property type="match status" value="1"/>
</dbReference>
<keyword evidence="12" id="KW-0234">DNA repair</keyword>
<evidence type="ECO:0000256" key="6">
    <source>
        <dbReference type="ARBA" id="ARBA00022485"/>
    </source>
</evidence>
<keyword evidence="11" id="KW-0411">Iron-sulfur</keyword>
<evidence type="ECO:0000256" key="1">
    <source>
        <dbReference type="ARBA" id="ARBA00000843"/>
    </source>
</evidence>
<evidence type="ECO:0000313" key="19">
    <source>
        <dbReference type="Proteomes" id="UP000243024"/>
    </source>
</evidence>
<evidence type="ECO:0000313" key="17">
    <source>
        <dbReference type="EMBL" id="OAR03389.1"/>
    </source>
</evidence>
<dbReference type="RefSeq" id="WP_066203079.1">
    <property type="nucleotide sequence ID" value="NZ_CBCSAS010000018.1"/>
</dbReference>
<feature type="domain" description="HhH-GPD" evidence="16">
    <location>
        <begin position="46"/>
        <end position="201"/>
    </location>
</feature>
<keyword evidence="8 14" id="KW-0227">DNA damage</keyword>
<dbReference type="Gene3D" id="1.10.1670.10">
    <property type="entry name" value="Helix-hairpin-Helix base-excision DNA repair enzymes (C-terminal)"/>
    <property type="match status" value="1"/>
</dbReference>
<evidence type="ECO:0000256" key="10">
    <source>
        <dbReference type="ARBA" id="ARBA00023004"/>
    </source>
</evidence>
<dbReference type="Pfam" id="PF00633">
    <property type="entry name" value="HHH"/>
    <property type="match status" value="1"/>
</dbReference>
<dbReference type="GO" id="GO:0051539">
    <property type="term" value="F:4 iron, 4 sulfur cluster binding"/>
    <property type="evidence" value="ECO:0007669"/>
    <property type="project" value="UniProtKB-UniRule"/>
</dbReference>
<evidence type="ECO:0000313" key="18">
    <source>
        <dbReference type="EMBL" id="PTQ51550.1"/>
    </source>
</evidence>
<dbReference type="CDD" id="cd00056">
    <property type="entry name" value="ENDO3c"/>
    <property type="match status" value="1"/>
</dbReference>
<name>A0A179INN1_HYDSH</name>
<evidence type="ECO:0000256" key="9">
    <source>
        <dbReference type="ARBA" id="ARBA00022801"/>
    </source>
</evidence>
<dbReference type="GO" id="GO:0034039">
    <property type="term" value="F:8-oxo-7,8-dihydroguanine DNA N-glycosylase activity"/>
    <property type="evidence" value="ECO:0007669"/>
    <property type="project" value="TreeGrafter"/>
</dbReference>
<dbReference type="InterPro" id="IPR003265">
    <property type="entry name" value="HhH-GPD_domain"/>
</dbReference>
<evidence type="ECO:0000256" key="12">
    <source>
        <dbReference type="ARBA" id="ARBA00023204"/>
    </source>
</evidence>
<dbReference type="EC" id="3.2.2.31" evidence="4 14"/>
<dbReference type="Gene3D" id="3.90.79.10">
    <property type="entry name" value="Nucleoside Triphosphate Pyrophosphohydrolase"/>
    <property type="match status" value="1"/>
</dbReference>
<dbReference type="NCBIfam" id="TIGR01084">
    <property type="entry name" value="mutY"/>
    <property type="match status" value="1"/>
</dbReference>
<dbReference type="FunFam" id="1.10.340.30:FF:000002">
    <property type="entry name" value="Adenine DNA glycosylase"/>
    <property type="match status" value="1"/>
</dbReference>
<organism evidence="17 19">
    <name type="scientific">Hydrogenibacillus schlegelii</name>
    <name type="common">Bacillus schlegelii</name>
    <dbReference type="NCBI Taxonomy" id="1484"/>
    <lineage>
        <taxon>Bacteria</taxon>
        <taxon>Bacillati</taxon>
        <taxon>Bacillota</taxon>
        <taxon>Bacilli</taxon>
        <taxon>Bacillales</taxon>
        <taxon>Bacillales Family X. Incertae Sedis</taxon>
        <taxon>Hydrogenibacillus</taxon>
    </lineage>
</organism>
<keyword evidence="13 14" id="KW-0326">Glycosidase</keyword>
<dbReference type="Proteomes" id="UP000244180">
    <property type="component" value="Unassembled WGS sequence"/>
</dbReference>
<dbReference type="GO" id="GO:0046872">
    <property type="term" value="F:metal ion binding"/>
    <property type="evidence" value="ECO:0007669"/>
    <property type="project" value="UniProtKB-UniRule"/>
</dbReference>
<dbReference type="InterPro" id="IPR004036">
    <property type="entry name" value="Endonuclease-III-like_CS2"/>
</dbReference>
<dbReference type="InterPro" id="IPR000445">
    <property type="entry name" value="HhH_motif"/>
</dbReference>
<dbReference type="Pfam" id="PF00730">
    <property type="entry name" value="HhH-GPD"/>
    <property type="match status" value="1"/>
</dbReference>
<evidence type="ECO:0000256" key="5">
    <source>
        <dbReference type="ARBA" id="ARBA00022023"/>
    </source>
</evidence>
<dbReference type="SMART" id="SM00478">
    <property type="entry name" value="ENDO3c"/>
    <property type="match status" value="1"/>
</dbReference>
<evidence type="ECO:0000313" key="20">
    <source>
        <dbReference type="Proteomes" id="UP000244180"/>
    </source>
</evidence>
<dbReference type="EMBL" id="PEBV01000044">
    <property type="protein sequence ID" value="PTQ51550.1"/>
    <property type="molecule type" value="Genomic_DNA"/>
</dbReference>
<proteinExistence type="inferred from homology"/>
<comment type="function">
    <text evidence="2">Adenine glycosylase active on G-A mispairs. MutY also corrects error-prone DNA synthesis past GO lesions which are due to the oxidatively damaged form of guanine: 7,8-dihydro-8-oxoguanine (8-oxo-dGTP).</text>
</comment>
<evidence type="ECO:0000256" key="4">
    <source>
        <dbReference type="ARBA" id="ARBA00012045"/>
    </source>
</evidence>
<dbReference type="GO" id="GO:0006298">
    <property type="term" value="P:mismatch repair"/>
    <property type="evidence" value="ECO:0007669"/>
    <property type="project" value="TreeGrafter"/>
</dbReference>
<dbReference type="GO" id="GO:0006284">
    <property type="term" value="P:base-excision repair"/>
    <property type="evidence" value="ECO:0007669"/>
    <property type="project" value="UniProtKB-UniRule"/>
</dbReference>
<feature type="compositionally biased region" description="Low complexity" evidence="15">
    <location>
        <begin position="292"/>
        <end position="303"/>
    </location>
</feature>
<dbReference type="InterPro" id="IPR005760">
    <property type="entry name" value="A/G_AdeGlyc_MutY"/>
</dbReference>
<dbReference type="CDD" id="cd03431">
    <property type="entry name" value="NUDIX_DNA_Glycosylase_C-MutY"/>
    <property type="match status" value="1"/>
</dbReference>
<comment type="similarity">
    <text evidence="3 14">Belongs to the Nth/MutY family.</text>
</comment>
<dbReference type="PROSITE" id="PS01155">
    <property type="entry name" value="ENDONUCLEASE_III_2"/>
    <property type="match status" value="1"/>
</dbReference>
<reference evidence="18 20" key="2">
    <citation type="submission" date="2017-08" db="EMBL/GenBank/DDBJ databases">
        <title>Burning lignite coal seam in the remote Altai Mountains harbors a hydrogen-driven thermophilic microbial community.</title>
        <authorList>
            <person name="Kadnikov V.V."/>
            <person name="Mardanov A.V."/>
            <person name="Ivasenko D."/>
            <person name="Beletsky A.V."/>
            <person name="Karnachuk O.V."/>
            <person name="Ravin N.V."/>
        </authorList>
    </citation>
    <scope>NUCLEOTIDE SEQUENCE [LARGE SCALE GENOMIC DNA]</scope>
    <source>
        <strain evidence="18">AL33</strain>
    </source>
</reference>
<keyword evidence="6" id="KW-0004">4Fe-4S</keyword>
<evidence type="ECO:0000259" key="16">
    <source>
        <dbReference type="SMART" id="SM00478"/>
    </source>
</evidence>
<feature type="region of interest" description="Disordered" evidence="15">
    <location>
        <begin position="280"/>
        <end position="303"/>
    </location>
</feature>
<reference evidence="17 19" key="1">
    <citation type="submission" date="2015-09" db="EMBL/GenBank/DDBJ databases">
        <title>Draft genome sequence of Hydrogenibacillus schlegelii DSM 2000.</title>
        <authorList>
            <person name="Hemp J."/>
        </authorList>
    </citation>
    <scope>NUCLEOTIDE SEQUENCE [LARGE SCALE GENOMIC DNA]</scope>
    <source>
        <strain evidence="17 19">MA 48</strain>
    </source>
</reference>
<accession>A0A179INN1</accession>
<evidence type="ECO:0000256" key="2">
    <source>
        <dbReference type="ARBA" id="ARBA00002933"/>
    </source>
</evidence>
<dbReference type="GO" id="GO:0000701">
    <property type="term" value="F:purine-specific mismatch base pair DNA N-glycosylase activity"/>
    <property type="evidence" value="ECO:0007669"/>
    <property type="project" value="UniProtKB-EC"/>
</dbReference>
<dbReference type="PANTHER" id="PTHR42944">
    <property type="entry name" value="ADENINE DNA GLYCOSYLASE"/>
    <property type="match status" value="1"/>
</dbReference>
<dbReference type="Pfam" id="PF14815">
    <property type="entry name" value="NUDIX_4"/>
    <property type="match status" value="1"/>
</dbReference>
<dbReference type="InterPro" id="IPR029119">
    <property type="entry name" value="MutY_C"/>
</dbReference>
<evidence type="ECO:0000256" key="7">
    <source>
        <dbReference type="ARBA" id="ARBA00022723"/>
    </source>
</evidence>
<evidence type="ECO:0000256" key="13">
    <source>
        <dbReference type="ARBA" id="ARBA00023295"/>
    </source>
</evidence>
<dbReference type="GO" id="GO:0032357">
    <property type="term" value="F:oxidized purine DNA binding"/>
    <property type="evidence" value="ECO:0007669"/>
    <property type="project" value="TreeGrafter"/>
</dbReference>
<evidence type="ECO:0000256" key="3">
    <source>
        <dbReference type="ARBA" id="ARBA00008343"/>
    </source>
</evidence>
<dbReference type="InterPro" id="IPR044298">
    <property type="entry name" value="MIG/MutY"/>
</dbReference>
<comment type="catalytic activity">
    <reaction evidence="1 14">
        <text>Hydrolyzes free adenine bases from 7,8-dihydro-8-oxoguanine:adenine mismatched double-stranded DNA, leaving an apurinic site.</text>
        <dbReference type="EC" id="3.2.2.31"/>
    </reaction>
</comment>
<dbReference type="InterPro" id="IPR011257">
    <property type="entry name" value="DNA_glycosylase"/>
</dbReference>
<evidence type="ECO:0000256" key="15">
    <source>
        <dbReference type="SAM" id="MobiDB-lite"/>
    </source>
</evidence>
<keyword evidence="9" id="KW-0378">Hydrolase</keyword>
<dbReference type="InterPro" id="IPR023170">
    <property type="entry name" value="HhH_base_excis_C"/>
</dbReference>
<sequence>MTDALTSERLAPDDVRALVDWFRREARDLPWRRTDDPYRILIAELMLQQTQVTTVLPYYERWMARFPTFRALAEAEEAEVLRFWSGLGYYARARHAHALAREVVARYDGRLPDDPEALRRLPGIGAYTAGAVLSIAFGRPEPAIDGNVRRVLARFFAWETPVDRPAFDRAAEAALRPAYGALRPPATPRTLTEALMELGALVCTPKAPACGRCPLKTRCAARALGRPEAFPVRRPPAPKRREHRIVWIVRRRDGALRVERRKGRLLGGLWQFPNAPFARPPSAGGDIERPGPTDAGQPAGAAGASFAAEALPPDALGRAQTVGTVEHVFTHRLWTLDVRSVAAEAWPLSPEAEEARWLPEAEVAALPLAGPFRKAYELYRARAFPDRA</sequence>